<evidence type="ECO:0000256" key="3">
    <source>
        <dbReference type="RuleBase" id="RU361187"/>
    </source>
</evidence>
<accession>A0ABS6WGY3</accession>
<sequence>MNGSHHLLRKAAAAALSAVMLVGALAGCSSSSNGAAQSNNGTSSQTAAASSTDIKRGESHDPSIVKANGKYYIFGSHLAWLKSDDLVNWTSFKNNLSTDYEKVFADIWTNWSKQSANPDVKGNMWAPDVFWNETMNKWCMYMSINGANYRSAIVLLTADDIEGDWTYVGPVVYSGFEKVNAAKTDVWKVLGEGADLTRYTSQTDTGINAIDPSVKQDDNGDIWMTFGSWFGGMWMFKLDPKTGLRDYSTKYETVANQSDAYYGIKLGGGFGNSGEGSYLLHTNDHWYLFASYGNLQQTGGYQVRMFRSDKITGPYVDEKGNTAVSTRAIGNNWQSEVGVRLMSSIQWSGNDNSHIEVAQGHNSAFVDDDGTTYIVYHSRFSDTGEMHQVRVRELLPTADGWLVAAPYEYTGTKAADTKYDAKNVAGDYEFVIHEQNTSFKGPKKVNEKNSTDYRGVNKPVNITLTEDGKVTGDKTGTWKLDKSDGTGDVTITLDGVEYHGAFDKLPRDKEDRKDVMTFSVIGDNLCAWGSQK</sequence>
<comment type="caution">
    <text evidence="7">The sequence shown here is derived from an EMBL/GenBank/DDBJ whole genome shotgun (WGS) entry which is preliminary data.</text>
</comment>
<feature type="signal peptide" evidence="5">
    <location>
        <begin position="1"/>
        <end position="26"/>
    </location>
</feature>
<dbReference type="Pfam" id="PF04616">
    <property type="entry name" value="Glyco_hydro_43"/>
    <property type="match status" value="2"/>
</dbReference>
<keyword evidence="2 3" id="KW-0326">Glycosidase</keyword>
<evidence type="ECO:0000256" key="5">
    <source>
        <dbReference type="SAM" id="SignalP"/>
    </source>
</evidence>
<evidence type="ECO:0000256" key="2">
    <source>
        <dbReference type="ARBA" id="ARBA00023295"/>
    </source>
</evidence>
<dbReference type="InterPro" id="IPR006710">
    <property type="entry name" value="Glyco_hydro_43"/>
</dbReference>
<dbReference type="RefSeq" id="WP_219059212.1">
    <property type="nucleotide sequence ID" value="NZ_JAHBBH010000032.1"/>
</dbReference>
<evidence type="ECO:0000313" key="7">
    <source>
        <dbReference type="EMBL" id="MBW3093212.1"/>
    </source>
</evidence>
<keyword evidence="5" id="KW-0732">Signal</keyword>
<dbReference type="InterPro" id="IPR050727">
    <property type="entry name" value="GH43_arabinanases"/>
</dbReference>
<dbReference type="Pfam" id="PF16369">
    <property type="entry name" value="GH43_C"/>
    <property type="match status" value="1"/>
</dbReference>
<organism evidence="7 8">
    <name type="scientific">Bifidobacterium miconis</name>
    <dbReference type="NCBI Taxonomy" id="2834435"/>
    <lineage>
        <taxon>Bacteria</taxon>
        <taxon>Bacillati</taxon>
        <taxon>Actinomycetota</taxon>
        <taxon>Actinomycetes</taxon>
        <taxon>Bifidobacteriales</taxon>
        <taxon>Bifidobacteriaceae</taxon>
        <taxon>Bifidobacterium</taxon>
    </lineage>
</organism>
<dbReference type="EMBL" id="JAHBBH010000032">
    <property type="protein sequence ID" value="MBW3093212.1"/>
    <property type="molecule type" value="Genomic_DNA"/>
</dbReference>
<comment type="similarity">
    <text evidence="3">Belongs to the glycosyl hydrolase 43 family.</text>
</comment>
<dbReference type="PANTHER" id="PTHR43301">
    <property type="entry name" value="ARABINAN ENDO-1,5-ALPHA-L-ARABINOSIDASE"/>
    <property type="match status" value="1"/>
</dbReference>
<evidence type="ECO:0000313" key="8">
    <source>
        <dbReference type="Proteomes" id="UP000700815"/>
    </source>
</evidence>
<dbReference type="PANTHER" id="PTHR43301:SF3">
    <property type="entry name" value="ARABINAN ENDO-1,5-ALPHA-L-ARABINOSIDASE A-RELATED"/>
    <property type="match status" value="1"/>
</dbReference>
<gene>
    <name evidence="7" type="ORF">KIH79_09835</name>
</gene>
<feature type="region of interest" description="Disordered" evidence="4">
    <location>
        <begin position="33"/>
        <end position="61"/>
    </location>
</feature>
<feature type="domain" description="Extracellular endo-alpha-(1-&gt;5)-L-arabinanase C-terminal" evidence="6">
    <location>
        <begin position="406"/>
        <end position="529"/>
    </location>
</feature>
<evidence type="ECO:0000259" key="6">
    <source>
        <dbReference type="Pfam" id="PF16369"/>
    </source>
</evidence>
<keyword evidence="1 3" id="KW-0378">Hydrolase</keyword>
<reference evidence="7 8" key="1">
    <citation type="submission" date="2021-05" db="EMBL/GenBank/DDBJ databases">
        <title>Phylogenetic classification of ten novel species belonging to the genus Bifidobacterium comprising B. colchicus sp. nov., B. abeli sp. nov., B. bicoloris sp. nov., B. guerezis sp. nov., B. rosaliae sp. nov., B. santillanensis sp. nov., B. argentati sp. nov., B. amazzoni sp. nov., B. pluviali sp. nov., and B. pinnaculum sp. nov.</title>
        <authorList>
            <person name="Lugli G.A."/>
            <person name="Ruiz Garcia L."/>
            <person name="Margolles A."/>
            <person name="Ventura M."/>
        </authorList>
    </citation>
    <scope>NUCLEOTIDE SEQUENCE [LARGE SCALE GENOMIC DNA]</scope>
    <source>
        <strain evidence="7 8">82T10</strain>
    </source>
</reference>
<dbReference type="Proteomes" id="UP000700815">
    <property type="component" value="Unassembled WGS sequence"/>
</dbReference>
<keyword evidence="8" id="KW-1185">Reference proteome</keyword>
<feature type="compositionally biased region" description="Low complexity" evidence="4">
    <location>
        <begin position="33"/>
        <end position="52"/>
    </location>
</feature>
<feature type="chain" id="PRO_5045796694" evidence="5">
    <location>
        <begin position="27"/>
        <end position="532"/>
    </location>
</feature>
<evidence type="ECO:0000256" key="1">
    <source>
        <dbReference type="ARBA" id="ARBA00022801"/>
    </source>
</evidence>
<evidence type="ECO:0000256" key="4">
    <source>
        <dbReference type="SAM" id="MobiDB-lite"/>
    </source>
</evidence>
<dbReference type="InterPro" id="IPR032291">
    <property type="entry name" value="Abn2_C"/>
</dbReference>
<protein>
    <submittedName>
        <fullName evidence="7">Glycoside hydrolase family 43 protein</fullName>
    </submittedName>
</protein>
<proteinExistence type="inferred from homology"/>
<dbReference type="GO" id="GO:0016787">
    <property type="term" value="F:hydrolase activity"/>
    <property type="evidence" value="ECO:0007669"/>
    <property type="project" value="UniProtKB-KW"/>
</dbReference>
<name>A0ABS6WGY3_9BIFI</name>